<dbReference type="InterPro" id="IPR051310">
    <property type="entry name" value="MCP_chemotaxis"/>
</dbReference>
<name>A0ABX6GIN1_9GAMM</name>
<keyword evidence="2 4" id="KW-0807">Transducer</keyword>
<dbReference type="PROSITE" id="PS50906">
    <property type="entry name" value="NIT"/>
    <property type="match status" value="1"/>
</dbReference>
<dbReference type="RefSeq" id="WP_160027823.1">
    <property type="nucleotide sequence ID" value="NZ_CP041764.1"/>
</dbReference>
<protein>
    <submittedName>
        <fullName evidence="8">HAMP domain-containing protein</fullName>
    </submittedName>
</protein>
<evidence type="ECO:0000259" key="7">
    <source>
        <dbReference type="PROSITE" id="PS50906"/>
    </source>
</evidence>
<dbReference type="Proteomes" id="UP000430368">
    <property type="component" value="Chromosome"/>
</dbReference>
<feature type="domain" description="Methyl-accepting transducer" evidence="5">
    <location>
        <begin position="388"/>
        <end position="617"/>
    </location>
</feature>
<comment type="similarity">
    <text evidence="3">Belongs to the methyl-accepting chemotaxis (MCP) protein family.</text>
</comment>
<evidence type="ECO:0000256" key="1">
    <source>
        <dbReference type="ARBA" id="ARBA00022500"/>
    </source>
</evidence>
<dbReference type="EMBL" id="CP041764">
    <property type="protein sequence ID" value="QHA86124.1"/>
    <property type="molecule type" value="Genomic_DNA"/>
</dbReference>
<organism evidence="8 9">
    <name type="scientific">Serratia rhizosphaerae</name>
    <dbReference type="NCBI Taxonomy" id="2597702"/>
    <lineage>
        <taxon>Bacteria</taxon>
        <taxon>Pseudomonadati</taxon>
        <taxon>Pseudomonadota</taxon>
        <taxon>Gammaproteobacteria</taxon>
        <taxon>Enterobacterales</taxon>
        <taxon>Yersiniaceae</taxon>
        <taxon>Serratia</taxon>
    </lineage>
</organism>
<dbReference type="InterPro" id="IPR004089">
    <property type="entry name" value="MCPsignal_dom"/>
</dbReference>
<dbReference type="InterPro" id="IPR004090">
    <property type="entry name" value="Chemotax_Me-accpt_rcpt"/>
</dbReference>
<evidence type="ECO:0000256" key="4">
    <source>
        <dbReference type="PROSITE-ProRule" id="PRU00284"/>
    </source>
</evidence>
<proteinExistence type="inferred from homology"/>
<gene>
    <name evidence="8" type="ORF">FO014_03555</name>
</gene>
<keyword evidence="1" id="KW-0145">Chemotaxis</keyword>
<feature type="domain" description="NIT" evidence="7">
    <location>
        <begin position="53"/>
        <end position="301"/>
    </location>
</feature>
<dbReference type="InterPro" id="IPR013587">
    <property type="entry name" value="Nitrate/nitrite_sensing"/>
</dbReference>
<dbReference type="SMART" id="SM00283">
    <property type="entry name" value="MA"/>
    <property type="match status" value="1"/>
</dbReference>
<feature type="domain" description="HAMP" evidence="6">
    <location>
        <begin position="332"/>
        <end position="383"/>
    </location>
</feature>
<reference evidence="8 9" key="1">
    <citation type="submission" date="2019-07" db="EMBL/GenBank/DDBJ databases">
        <title>Serratia dokdonensis sp. nov., an elicitor of systemic resistance in Nicotiana Tabacum.</title>
        <authorList>
            <person name="Son J.-S."/>
            <person name="Hwang Y.-J."/>
            <person name="Lee S.-Y."/>
            <person name="Ghim S.-Y."/>
        </authorList>
    </citation>
    <scope>NUCLEOTIDE SEQUENCE [LARGE SCALE GENOMIC DNA]</scope>
    <source>
        <strain evidence="8 9">KUDC3025</strain>
    </source>
</reference>
<keyword evidence="9" id="KW-1185">Reference proteome</keyword>
<dbReference type="PROSITE" id="PS50885">
    <property type="entry name" value="HAMP"/>
    <property type="match status" value="1"/>
</dbReference>
<dbReference type="CDD" id="cd11386">
    <property type="entry name" value="MCP_signal"/>
    <property type="match status" value="1"/>
</dbReference>
<accession>A0ABX6GIN1</accession>
<sequence>MSWMNHISMKMKLFVALLPMLLALCWFVGSGMVTRMEMQRQMDNLGQLIALAGSVGGVIDELQKERGMSVGVLASAGKNFTAELAAQRKQTDSAVAVFRRALVGDRQSAGDNARMLAAFNDRMQALDAVRSRVSGLNINAADAVAVYTVAISDQLRFVGGLSQLSSSGKLVSELAAYYSLLNLKEQAGQERALLAGVFAADRFGNGQYRALSAVVAQQAAWLTAAQRLSSPALAAALEKSQQASAAQAALRLRDTAFARAERGGFGIDPTQWFSAQTARIDALHQLENGAVSALQNTVSQLSAQARGDWQRFLLIGTLALAAALSIAVAVARRLHRHLEGTLGTIQRMESDFTLRLAVPGSDELSRLNAAYNQAIGNIQRIIQQINVGAGELRTTSGDIAVGNQNLAQRTDEQAASIVETAASMEQIATAIAHTASNAGEAERLIGAMTQEVQEASRIADDASQSMVAIRASSEQIAHIVSSIDDISFQTNLLALNAAVEAARAGESGRGFAVVAAEVRNLSQRCTQEANRIRALVGQNMEQIGEGVARVADSNSALQAAVGNTGQMRQYVSDIAHAAQEQTLGVSQIQQALNQLEQVTQQNAALVSEVAAASQVLDEQAETMAALVHSVGK</sequence>
<dbReference type="PRINTS" id="PR00260">
    <property type="entry name" value="CHEMTRNSDUCR"/>
</dbReference>
<dbReference type="SUPFAM" id="SSF58104">
    <property type="entry name" value="Methyl-accepting chemotaxis protein (MCP) signaling domain"/>
    <property type="match status" value="1"/>
</dbReference>
<dbReference type="PANTHER" id="PTHR43531:SF11">
    <property type="entry name" value="METHYL-ACCEPTING CHEMOTAXIS PROTEIN 3"/>
    <property type="match status" value="1"/>
</dbReference>
<dbReference type="InterPro" id="IPR010910">
    <property type="entry name" value="Nitrate/nitrite_sensing_bac"/>
</dbReference>
<dbReference type="Gene3D" id="1.10.287.950">
    <property type="entry name" value="Methyl-accepting chemotaxis protein"/>
    <property type="match status" value="1"/>
</dbReference>
<evidence type="ECO:0000313" key="8">
    <source>
        <dbReference type="EMBL" id="QHA86124.1"/>
    </source>
</evidence>
<evidence type="ECO:0000259" key="6">
    <source>
        <dbReference type="PROSITE" id="PS50885"/>
    </source>
</evidence>
<evidence type="ECO:0000256" key="3">
    <source>
        <dbReference type="ARBA" id="ARBA00029447"/>
    </source>
</evidence>
<evidence type="ECO:0000256" key="2">
    <source>
        <dbReference type="ARBA" id="ARBA00023224"/>
    </source>
</evidence>
<evidence type="ECO:0000313" key="9">
    <source>
        <dbReference type="Proteomes" id="UP000430368"/>
    </source>
</evidence>
<evidence type="ECO:0000259" key="5">
    <source>
        <dbReference type="PROSITE" id="PS50111"/>
    </source>
</evidence>
<dbReference type="PROSITE" id="PS50111">
    <property type="entry name" value="CHEMOTAXIS_TRANSDUC_2"/>
    <property type="match status" value="1"/>
</dbReference>
<dbReference type="InterPro" id="IPR003660">
    <property type="entry name" value="HAMP_dom"/>
</dbReference>
<dbReference type="Pfam" id="PF00015">
    <property type="entry name" value="MCPsignal"/>
    <property type="match status" value="1"/>
</dbReference>
<dbReference type="Pfam" id="PF08376">
    <property type="entry name" value="NIT"/>
    <property type="match status" value="1"/>
</dbReference>
<dbReference type="PANTHER" id="PTHR43531">
    <property type="entry name" value="PROTEIN ICFG"/>
    <property type="match status" value="1"/>
</dbReference>